<dbReference type="InterPro" id="IPR000537">
    <property type="entry name" value="UbiA_prenyltransferase"/>
</dbReference>
<evidence type="ECO:0000256" key="3">
    <source>
        <dbReference type="ARBA" id="ARBA00022475"/>
    </source>
</evidence>
<dbReference type="CDD" id="cd13962">
    <property type="entry name" value="PT_UbiA_UBIAD1"/>
    <property type="match status" value="1"/>
</dbReference>
<dbReference type="HAMAP" id="MF_01937">
    <property type="entry name" value="MenA_1"/>
    <property type="match status" value="1"/>
</dbReference>
<feature type="transmembrane region" description="Helical" evidence="8">
    <location>
        <begin position="281"/>
        <end position="304"/>
    </location>
</feature>
<dbReference type="GO" id="GO:0042371">
    <property type="term" value="P:vitamin K biosynthetic process"/>
    <property type="evidence" value="ECO:0007669"/>
    <property type="project" value="TreeGrafter"/>
</dbReference>
<gene>
    <name evidence="8 10" type="primary">menA</name>
    <name evidence="10" type="ORF">GBM95_00090</name>
</gene>
<keyword evidence="6 8" id="KW-1133">Transmembrane helix</keyword>
<dbReference type="AlphaFoldDB" id="A0A6I1ERN8"/>
<dbReference type="GO" id="GO:0005886">
    <property type="term" value="C:plasma membrane"/>
    <property type="evidence" value="ECO:0007669"/>
    <property type="project" value="UniProtKB-SubCell"/>
</dbReference>
<keyword evidence="2 8" id="KW-0474">Menaquinone biosynthesis</keyword>
<feature type="transmembrane region" description="Helical" evidence="8">
    <location>
        <begin position="176"/>
        <end position="201"/>
    </location>
</feature>
<dbReference type="InterPro" id="IPR026046">
    <property type="entry name" value="UBIAD1"/>
</dbReference>
<dbReference type="PANTHER" id="PTHR13929:SF0">
    <property type="entry name" value="UBIA PRENYLTRANSFERASE DOMAIN-CONTAINING PROTEIN 1"/>
    <property type="match status" value="1"/>
</dbReference>
<comment type="catalytic activity">
    <reaction evidence="8">
        <text>an all-trans-polyprenyl diphosphate + 1,4-dihydroxy-2-naphthoate + H(+) = a 2-demethylmenaquinol + CO2 + diphosphate</text>
        <dbReference type="Rhea" id="RHEA:26478"/>
        <dbReference type="Rhea" id="RHEA-COMP:9563"/>
        <dbReference type="Rhea" id="RHEA-COMP:9564"/>
        <dbReference type="ChEBI" id="CHEBI:11173"/>
        <dbReference type="ChEBI" id="CHEBI:15378"/>
        <dbReference type="ChEBI" id="CHEBI:16526"/>
        <dbReference type="ChEBI" id="CHEBI:33019"/>
        <dbReference type="ChEBI" id="CHEBI:55437"/>
        <dbReference type="ChEBI" id="CHEBI:58914"/>
        <dbReference type="EC" id="2.5.1.74"/>
    </reaction>
</comment>
<sequence>MTLTAPENPGLIRSWLAFTRPKTWLIAVSPVIASLALAWSETKTFAPLTALFTISIAILMQAISNMENDLGYAERNAERGNRRGLPRATTMGWISLPTARIAIRIGALLALINTAVLIWIGGWVFLLIGLASLIAAYSYMGGPKPIAYTPFGELVVLVFFGLTAVCGTYFLQTGSISTNACLLGLALGSIASGVLAVNNFRDYEHDSSIGRNTLAVVIGKPGFLKLFHCLMLVPYAALVIMGVNSTSHWPILIAFATLPLAVSIAKNLAQKEHEALNAVMFGCVKLEGIFSLLFAAGCILAVFVEKL</sequence>
<dbReference type="GO" id="GO:0009234">
    <property type="term" value="P:menaquinone biosynthetic process"/>
    <property type="evidence" value="ECO:0007669"/>
    <property type="project" value="UniProtKB-UniRule"/>
</dbReference>
<proteinExistence type="inferred from homology"/>
<dbReference type="Gene3D" id="1.20.120.1780">
    <property type="entry name" value="UbiA prenyltransferase"/>
    <property type="match status" value="1"/>
</dbReference>
<comment type="function">
    <text evidence="8">Conversion of 1,4-dihydroxy-2-naphthoate (DHNA) to demethylmenaquinone (DMK).</text>
</comment>
<feature type="transmembrane region" description="Helical" evidence="8">
    <location>
        <begin position="45"/>
        <end position="64"/>
    </location>
</feature>
<dbReference type="RefSeq" id="WP_152157218.1">
    <property type="nucleotide sequence ID" value="NZ_WEHX01000001.1"/>
</dbReference>
<keyword evidence="7 8" id="KW-0472">Membrane</keyword>
<evidence type="ECO:0000313" key="11">
    <source>
        <dbReference type="Proteomes" id="UP000430564"/>
    </source>
</evidence>
<feature type="transmembrane region" description="Helical" evidence="8">
    <location>
        <begin position="249"/>
        <end position="269"/>
    </location>
</feature>
<evidence type="ECO:0000256" key="8">
    <source>
        <dbReference type="HAMAP-Rule" id="MF_01937"/>
    </source>
</evidence>
<evidence type="ECO:0000256" key="2">
    <source>
        <dbReference type="ARBA" id="ARBA00022428"/>
    </source>
</evidence>
<evidence type="ECO:0000256" key="5">
    <source>
        <dbReference type="ARBA" id="ARBA00022692"/>
    </source>
</evidence>
<dbReference type="NCBIfam" id="TIGR00751">
    <property type="entry name" value="menA"/>
    <property type="match status" value="1"/>
</dbReference>
<evidence type="ECO:0000256" key="7">
    <source>
        <dbReference type="ARBA" id="ARBA00023136"/>
    </source>
</evidence>
<evidence type="ECO:0000256" key="9">
    <source>
        <dbReference type="NCBIfam" id="TIGR00751"/>
    </source>
</evidence>
<name>A0A6I1ERN8_9BURK</name>
<dbReference type="GO" id="GO:0046428">
    <property type="term" value="F:1,4-dihydroxy-2-naphthoate polyprenyltransferase activity"/>
    <property type="evidence" value="ECO:0007669"/>
    <property type="project" value="UniProtKB-UniRule"/>
</dbReference>
<organism evidence="10 11">
    <name type="scientific">Sutterella seckii</name>
    <dbReference type="NCBI Taxonomy" id="1944635"/>
    <lineage>
        <taxon>Bacteria</taxon>
        <taxon>Pseudomonadati</taxon>
        <taxon>Pseudomonadota</taxon>
        <taxon>Betaproteobacteria</taxon>
        <taxon>Burkholderiales</taxon>
        <taxon>Sutterellaceae</taxon>
        <taxon>Sutterella</taxon>
    </lineage>
</organism>
<comment type="pathway">
    <text evidence="8">Quinol/quinone metabolism; menaquinone biosynthesis; menaquinol from 1,4-dihydroxy-2-naphthoate: step 1/2.</text>
</comment>
<feature type="transmembrane region" description="Helical" evidence="8">
    <location>
        <begin position="222"/>
        <end position="243"/>
    </location>
</feature>
<feature type="transmembrane region" description="Helical" evidence="8">
    <location>
        <begin position="151"/>
        <end position="170"/>
    </location>
</feature>
<comment type="similarity">
    <text evidence="8">Belongs to the MenA family. Type 1 subfamily.</text>
</comment>
<dbReference type="PANTHER" id="PTHR13929">
    <property type="entry name" value="1,4-DIHYDROXY-2-NAPHTHOATE OCTAPRENYLTRANSFERASE"/>
    <property type="match status" value="1"/>
</dbReference>
<dbReference type="Gene3D" id="1.10.357.140">
    <property type="entry name" value="UbiA prenyltransferase"/>
    <property type="match status" value="1"/>
</dbReference>
<dbReference type="PIRSF" id="PIRSF005355">
    <property type="entry name" value="UBIAD1"/>
    <property type="match status" value="1"/>
</dbReference>
<accession>A0A6I1ERN8</accession>
<dbReference type="Proteomes" id="UP000430564">
    <property type="component" value="Unassembled WGS sequence"/>
</dbReference>
<dbReference type="Pfam" id="PF01040">
    <property type="entry name" value="UbiA"/>
    <property type="match status" value="1"/>
</dbReference>
<dbReference type="InterPro" id="IPR004657">
    <property type="entry name" value="MenA"/>
</dbReference>
<dbReference type="UniPathway" id="UPA00079">
    <property type="reaction ID" value="UER00168"/>
</dbReference>
<keyword evidence="3 8" id="KW-1003">Cell membrane</keyword>
<keyword evidence="5 8" id="KW-0812">Transmembrane</keyword>
<comment type="subcellular location">
    <subcellularLocation>
        <location evidence="8">Cell membrane</location>
        <topology evidence="8">Multi-pass membrane protein</topology>
    </subcellularLocation>
    <subcellularLocation>
        <location evidence="1">Membrane</location>
        <topology evidence="1">Multi-pass membrane protein</topology>
    </subcellularLocation>
</comment>
<dbReference type="EC" id="2.5.1.74" evidence="8 9"/>
<comment type="caution">
    <text evidence="10">The sequence shown here is derived from an EMBL/GenBank/DDBJ whole genome shotgun (WGS) entry which is preliminary data.</text>
</comment>
<evidence type="ECO:0000256" key="6">
    <source>
        <dbReference type="ARBA" id="ARBA00022989"/>
    </source>
</evidence>
<dbReference type="InterPro" id="IPR044878">
    <property type="entry name" value="UbiA_sf"/>
</dbReference>
<dbReference type="EMBL" id="WEHX01000001">
    <property type="protein sequence ID" value="KAB7663282.1"/>
    <property type="molecule type" value="Genomic_DNA"/>
</dbReference>
<evidence type="ECO:0000256" key="4">
    <source>
        <dbReference type="ARBA" id="ARBA00022679"/>
    </source>
</evidence>
<evidence type="ECO:0000313" key="10">
    <source>
        <dbReference type="EMBL" id="KAB7663282.1"/>
    </source>
</evidence>
<keyword evidence="4 8" id="KW-0808">Transferase</keyword>
<protein>
    <recommendedName>
        <fullName evidence="8 9">1,4-dihydroxy-2-naphthoate octaprenyltransferase</fullName>
        <shortName evidence="8">DHNA-octaprenyltransferase</shortName>
        <ecNumber evidence="8 9">2.5.1.74</ecNumber>
    </recommendedName>
</protein>
<reference evidence="10 11" key="1">
    <citation type="submission" date="2019-10" db="EMBL/GenBank/DDBJ databases">
        <title>Genome diversity of Sutterella seckii.</title>
        <authorList>
            <person name="Chaplin A.V."/>
            <person name="Sokolova S.R."/>
            <person name="Mosin K.A."/>
            <person name="Ivanova E.L."/>
            <person name="Kochetkova T.O."/>
            <person name="Goltsov A.Y."/>
            <person name="Trofimov D.Y."/>
            <person name="Efimov B.A."/>
        </authorList>
    </citation>
    <scope>NUCLEOTIDE SEQUENCE [LARGE SCALE GENOMIC DNA]</scope>
    <source>
        <strain evidence="10 11">ASD393</strain>
    </source>
</reference>
<dbReference type="OrthoDB" id="9767568at2"/>
<feature type="transmembrane region" description="Helical" evidence="8">
    <location>
        <begin position="23"/>
        <end position="39"/>
    </location>
</feature>
<feature type="transmembrane region" description="Helical" evidence="8">
    <location>
        <begin position="118"/>
        <end position="139"/>
    </location>
</feature>
<evidence type="ECO:0000256" key="1">
    <source>
        <dbReference type="ARBA" id="ARBA00004141"/>
    </source>
</evidence>